<feature type="transmembrane region" description="Helical" evidence="7">
    <location>
        <begin position="129"/>
        <end position="149"/>
    </location>
</feature>
<dbReference type="PANTHER" id="PTHR30252">
    <property type="entry name" value="INNER MEMBRANE PEPTIDE TRANSPORTER"/>
    <property type="match status" value="1"/>
</dbReference>
<dbReference type="RefSeq" id="WP_184310159.1">
    <property type="nucleotide sequence ID" value="NZ_JACHEN010000009.1"/>
</dbReference>
<feature type="domain" description="CstA N-terminal" evidence="8">
    <location>
        <begin position="162"/>
        <end position="286"/>
    </location>
</feature>
<evidence type="ECO:0000256" key="5">
    <source>
        <dbReference type="ARBA" id="ARBA00022989"/>
    </source>
</evidence>
<sequence length="474" mass="51124">MISFIVAIIVLILGYFTYGKFVERVFGVEEGRTTPAVAMQDGVDYVPMSWKQIFLIQFLNIAGLGPIFGAIMGALYGPAAFLWIVFGSIFAGAVHDYFSGMLSIRHNGESISEIVGYYLGEPAKKIMRVFSVILLVLVGTVFMTGPAGLLSSLKLFGIENVKIWLALIIIYYFLATIMPVDKIIGKIYPLFGAALLIMAVGIGSMMIVKGYQIPEITLQSMHPKELPLWPMLFVTIACGAISGFHATQSPMMARCMTNEKYGRQVFYGAMIAEGIIALIWAAAAMTFFNGIPGLNEALGNGGTGAVVNTISKSLLGPIGGLLAVLGVIACPITSGDTAFRSARLVIADAIGFEQGKINKRLLLALPLFAVGFGLTLIDFNIIWRYFAWSNQTLAMIVLWASAAYLAVKSKPHWIASVPATFMTGVSITYILMAPEGFKLPASMAYPVGGGGALLVFILFMIKIRSGVRTIKQEA</sequence>
<comment type="similarity">
    <text evidence="2">Belongs to the peptide transporter carbon starvation (CstA) (TC 2.A.114) family.</text>
</comment>
<feature type="transmembrane region" description="Helical" evidence="7">
    <location>
        <begin position="80"/>
        <end position="98"/>
    </location>
</feature>
<feature type="domain" description="CstA N-terminal" evidence="8">
    <location>
        <begin position="4"/>
        <end position="143"/>
    </location>
</feature>
<dbReference type="Pfam" id="PF02554">
    <property type="entry name" value="CstA"/>
    <property type="match status" value="2"/>
</dbReference>
<evidence type="ECO:0000256" key="4">
    <source>
        <dbReference type="ARBA" id="ARBA00022692"/>
    </source>
</evidence>
<feature type="transmembrane region" description="Helical" evidence="7">
    <location>
        <begin position="6"/>
        <end position="22"/>
    </location>
</feature>
<protein>
    <submittedName>
        <fullName evidence="9">Carbon starvation protein CstA</fullName>
    </submittedName>
</protein>
<feature type="transmembrane region" description="Helical" evidence="7">
    <location>
        <begin position="265"/>
        <end position="288"/>
    </location>
</feature>
<evidence type="ECO:0000256" key="3">
    <source>
        <dbReference type="ARBA" id="ARBA00022475"/>
    </source>
</evidence>
<keyword evidence="10" id="KW-1185">Reference proteome</keyword>
<accession>A0A841KZV8</accession>
<dbReference type="AlphaFoldDB" id="A0A841KZV8"/>
<feature type="transmembrane region" description="Helical" evidence="7">
    <location>
        <begin position="314"/>
        <end position="333"/>
    </location>
</feature>
<keyword evidence="3" id="KW-1003">Cell membrane</keyword>
<dbReference type="InterPro" id="IPR003706">
    <property type="entry name" value="CstA_N"/>
</dbReference>
<dbReference type="EMBL" id="JACHEN010000009">
    <property type="protein sequence ID" value="MBB6215665.1"/>
    <property type="molecule type" value="Genomic_DNA"/>
</dbReference>
<dbReference type="GO" id="GO:0005886">
    <property type="term" value="C:plasma membrane"/>
    <property type="evidence" value="ECO:0007669"/>
    <property type="project" value="UniProtKB-SubCell"/>
</dbReference>
<feature type="transmembrane region" description="Helical" evidence="7">
    <location>
        <begin position="228"/>
        <end position="244"/>
    </location>
</feature>
<organism evidence="9 10">
    <name type="scientific">Anaerosolibacter carboniphilus</name>
    <dbReference type="NCBI Taxonomy" id="1417629"/>
    <lineage>
        <taxon>Bacteria</taxon>
        <taxon>Bacillati</taxon>
        <taxon>Bacillota</taxon>
        <taxon>Clostridia</taxon>
        <taxon>Peptostreptococcales</taxon>
        <taxon>Thermotaleaceae</taxon>
        <taxon>Anaerosolibacter</taxon>
    </lineage>
</organism>
<comment type="subcellular location">
    <subcellularLocation>
        <location evidence="1">Cell membrane</location>
        <topology evidence="1">Multi-pass membrane protein</topology>
    </subcellularLocation>
</comment>
<proteinExistence type="inferred from homology"/>
<reference evidence="9 10" key="1">
    <citation type="submission" date="2020-08" db="EMBL/GenBank/DDBJ databases">
        <title>Genomic Encyclopedia of Type Strains, Phase IV (KMG-IV): sequencing the most valuable type-strain genomes for metagenomic binning, comparative biology and taxonomic classification.</title>
        <authorList>
            <person name="Goeker M."/>
        </authorList>
    </citation>
    <scope>NUCLEOTIDE SEQUENCE [LARGE SCALE GENOMIC DNA]</scope>
    <source>
        <strain evidence="9 10">DSM 103526</strain>
    </source>
</reference>
<gene>
    <name evidence="9" type="ORF">HNQ80_001754</name>
</gene>
<feature type="transmembrane region" description="Helical" evidence="7">
    <location>
        <begin position="388"/>
        <end position="406"/>
    </location>
</feature>
<dbReference type="GO" id="GO:0009267">
    <property type="term" value="P:cellular response to starvation"/>
    <property type="evidence" value="ECO:0007669"/>
    <property type="project" value="InterPro"/>
</dbReference>
<feature type="transmembrane region" description="Helical" evidence="7">
    <location>
        <begin position="443"/>
        <end position="461"/>
    </location>
</feature>
<feature type="transmembrane region" description="Helical" evidence="7">
    <location>
        <begin position="161"/>
        <end position="180"/>
    </location>
</feature>
<evidence type="ECO:0000259" key="8">
    <source>
        <dbReference type="Pfam" id="PF02554"/>
    </source>
</evidence>
<evidence type="ECO:0000313" key="10">
    <source>
        <dbReference type="Proteomes" id="UP000579281"/>
    </source>
</evidence>
<evidence type="ECO:0000256" key="1">
    <source>
        <dbReference type="ARBA" id="ARBA00004651"/>
    </source>
</evidence>
<keyword evidence="6 7" id="KW-0472">Membrane</keyword>
<keyword evidence="5 7" id="KW-1133">Transmembrane helix</keyword>
<evidence type="ECO:0000313" key="9">
    <source>
        <dbReference type="EMBL" id="MBB6215665.1"/>
    </source>
</evidence>
<evidence type="ECO:0000256" key="6">
    <source>
        <dbReference type="ARBA" id="ARBA00023136"/>
    </source>
</evidence>
<name>A0A841KZV8_9FIRM</name>
<feature type="transmembrane region" description="Helical" evidence="7">
    <location>
        <begin position="187"/>
        <end position="208"/>
    </location>
</feature>
<evidence type="ECO:0000256" key="2">
    <source>
        <dbReference type="ARBA" id="ARBA00007755"/>
    </source>
</evidence>
<dbReference type="Proteomes" id="UP000579281">
    <property type="component" value="Unassembled WGS sequence"/>
</dbReference>
<feature type="transmembrane region" description="Helical" evidence="7">
    <location>
        <begin position="53"/>
        <end position="74"/>
    </location>
</feature>
<comment type="caution">
    <text evidence="9">The sequence shown here is derived from an EMBL/GenBank/DDBJ whole genome shotgun (WGS) entry which is preliminary data.</text>
</comment>
<evidence type="ECO:0000256" key="7">
    <source>
        <dbReference type="SAM" id="Phobius"/>
    </source>
</evidence>
<dbReference type="PANTHER" id="PTHR30252:SF4">
    <property type="entry name" value="CARBON STARVATION"/>
    <property type="match status" value="1"/>
</dbReference>
<feature type="transmembrane region" description="Helical" evidence="7">
    <location>
        <begin position="361"/>
        <end position="382"/>
    </location>
</feature>
<keyword evidence="4 7" id="KW-0812">Transmembrane</keyword>
<feature type="transmembrane region" description="Helical" evidence="7">
    <location>
        <begin position="413"/>
        <end position="431"/>
    </location>
</feature>
<dbReference type="InterPro" id="IPR051605">
    <property type="entry name" value="CstA"/>
</dbReference>